<keyword evidence="5" id="KW-0809">Transit peptide</keyword>
<dbReference type="GeneID" id="37117872"/>
<evidence type="ECO:0000256" key="8">
    <source>
        <dbReference type="ARBA" id="ARBA00023136"/>
    </source>
</evidence>
<keyword evidence="8" id="KW-0472">Membrane</keyword>
<comment type="subcellular location">
    <subcellularLocation>
        <location evidence="9">Membrane</location>
        <topology evidence="9">Multi-pass membrane protein</topology>
    </subcellularLocation>
    <subcellularLocation>
        <location evidence="1">Mitochondrion inner membrane</location>
        <topology evidence="1">Multi-pass membrane protein</topology>
    </subcellularLocation>
</comment>
<dbReference type="PANTHER" id="PTHR12428:SF66">
    <property type="entry name" value="MITOCHONDRIAL INNER MEMBRANE PROTEIN OXA1L"/>
    <property type="match status" value="1"/>
</dbReference>
<evidence type="ECO:0000256" key="10">
    <source>
        <dbReference type="SAM" id="Coils"/>
    </source>
</evidence>
<name>A0A317WQ93_9EURO</name>
<organism evidence="13 14">
    <name type="scientific">Aspergillus sclerotioniger CBS 115572</name>
    <dbReference type="NCBI Taxonomy" id="1450535"/>
    <lineage>
        <taxon>Eukaryota</taxon>
        <taxon>Fungi</taxon>
        <taxon>Dikarya</taxon>
        <taxon>Ascomycota</taxon>
        <taxon>Pezizomycotina</taxon>
        <taxon>Eurotiomycetes</taxon>
        <taxon>Eurotiomycetidae</taxon>
        <taxon>Eurotiales</taxon>
        <taxon>Aspergillaceae</taxon>
        <taxon>Aspergillus</taxon>
        <taxon>Aspergillus subgen. Circumdati</taxon>
    </lineage>
</organism>
<dbReference type="RefSeq" id="XP_025467001.1">
    <property type="nucleotide sequence ID" value="XM_025615729.1"/>
</dbReference>
<accession>A0A317WQ93</accession>
<keyword evidence="14" id="KW-1185">Reference proteome</keyword>
<evidence type="ECO:0000313" key="14">
    <source>
        <dbReference type="Proteomes" id="UP000246702"/>
    </source>
</evidence>
<keyword evidence="7" id="KW-0496">Mitochondrion</keyword>
<evidence type="ECO:0000313" key="13">
    <source>
        <dbReference type="EMBL" id="PWY86410.1"/>
    </source>
</evidence>
<evidence type="ECO:0000256" key="11">
    <source>
        <dbReference type="SAM" id="MobiDB-lite"/>
    </source>
</evidence>
<sequence>MANHLEFDISYGAITPYYVQSPYSSRLPPGRKGGLGIEKASPARFWPSPSVSVLPKVIQILRLLTILYHVGRLWSQWTRRYARRGPPTVQCLFSFQPIGSSLAVLFASVQCKVDFVLQMSSFRSQALRTATPYGQASKILAGTRSWRPAAAIAGVAVARFNSTSAPSTTTFPTAESDPSALKPSDSFELDVSDLSAVDINAIPEQIGYLKQLGLDFGWGTSSIVEWLIEHFHVAAGLPWWGGIVATGIFIRLALLGPMLSAVDASTRLNNIKHLTGPVRKEMMMAHKRNDTVESTKKRAELSRLHSSHGVAPWKAMIPMAQIPLGFGCYRVVNNMCGLPVPGLATESVAWLQDLTVADPYFILPIVSAVCMHLTLKKGGDTGTSPLADSSLKNAVFFGLPLLSFAFMASFSAALQLYFTTTGVFALGQTYLVSSPSFRKMVGITQVDPNAPNYDLVGTIKNDLRMIDEEYKARVAKLAAEIEAAERQRLSFIDRTIGDVKESGLQMKKEMQEKIEEYRGTGPATNADGSVAGPPRLSEKDRKLADDYERRRQEEEEWRREERNHARREAHQRAMAQQRQKAQESFKPASKANRP</sequence>
<dbReference type="GO" id="GO:0032979">
    <property type="term" value="P:protein insertion into mitochondrial inner membrane from matrix"/>
    <property type="evidence" value="ECO:0007669"/>
    <property type="project" value="TreeGrafter"/>
</dbReference>
<keyword evidence="10" id="KW-0175">Coiled coil</keyword>
<evidence type="ECO:0000256" key="9">
    <source>
        <dbReference type="RuleBase" id="RU003945"/>
    </source>
</evidence>
<evidence type="ECO:0000256" key="4">
    <source>
        <dbReference type="ARBA" id="ARBA00022792"/>
    </source>
</evidence>
<feature type="compositionally biased region" description="Basic and acidic residues" evidence="11">
    <location>
        <begin position="536"/>
        <end position="571"/>
    </location>
</feature>
<dbReference type="CDD" id="cd20069">
    <property type="entry name" value="5TM_Oxa1-like"/>
    <property type="match status" value="1"/>
</dbReference>
<keyword evidence="6" id="KW-1133">Transmembrane helix</keyword>
<evidence type="ECO:0000256" key="5">
    <source>
        <dbReference type="ARBA" id="ARBA00022946"/>
    </source>
</evidence>
<proteinExistence type="inferred from homology"/>
<dbReference type="InterPro" id="IPR001708">
    <property type="entry name" value="YidC/ALB3/OXA1/COX18"/>
</dbReference>
<reference evidence="13 14" key="1">
    <citation type="submission" date="2016-12" db="EMBL/GenBank/DDBJ databases">
        <title>The genomes of Aspergillus section Nigri reveals drivers in fungal speciation.</title>
        <authorList>
            <consortium name="DOE Joint Genome Institute"/>
            <person name="Vesth T.C."/>
            <person name="Nybo J."/>
            <person name="Theobald S."/>
            <person name="Brandl J."/>
            <person name="Frisvad J.C."/>
            <person name="Nielsen K.F."/>
            <person name="Lyhne E.K."/>
            <person name="Kogle M.E."/>
            <person name="Kuo A."/>
            <person name="Riley R."/>
            <person name="Clum A."/>
            <person name="Nolan M."/>
            <person name="Lipzen A."/>
            <person name="Salamov A."/>
            <person name="Henrissat B."/>
            <person name="Wiebenga A."/>
            <person name="De Vries R.P."/>
            <person name="Grigoriev I.V."/>
            <person name="Mortensen U.H."/>
            <person name="Andersen M.R."/>
            <person name="Baker S.E."/>
        </authorList>
    </citation>
    <scope>NUCLEOTIDE SEQUENCE [LARGE SCALE GENOMIC DNA]</scope>
    <source>
        <strain evidence="13 14">CBS 115572</strain>
    </source>
</reference>
<feature type="coiled-coil region" evidence="10">
    <location>
        <begin position="467"/>
        <end position="494"/>
    </location>
</feature>
<dbReference type="PANTHER" id="PTHR12428">
    <property type="entry name" value="OXA1"/>
    <property type="match status" value="1"/>
</dbReference>
<evidence type="ECO:0000256" key="3">
    <source>
        <dbReference type="ARBA" id="ARBA00022692"/>
    </source>
</evidence>
<protein>
    <recommendedName>
        <fullName evidence="12">Membrane insertase YidC/Oxa/ALB C-terminal domain-containing protein</fullName>
    </recommendedName>
</protein>
<comment type="similarity">
    <text evidence="2 9">Belongs to the OXA1/ALB3/YidC family.</text>
</comment>
<dbReference type="Pfam" id="PF02096">
    <property type="entry name" value="60KD_IMP"/>
    <property type="match status" value="1"/>
</dbReference>
<evidence type="ECO:0000256" key="1">
    <source>
        <dbReference type="ARBA" id="ARBA00004448"/>
    </source>
</evidence>
<dbReference type="STRING" id="1450535.A0A317WQ93"/>
<dbReference type="AlphaFoldDB" id="A0A317WQ93"/>
<comment type="caution">
    <text evidence="13">The sequence shown here is derived from an EMBL/GenBank/DDBJ whole genome shotgun (WGS) entry which is preliminary data.</text>
</comment>
<dbReference type="InterPro" id="IPR028055">
    <property type="entry name" value="YidC/Oxa/ALB_C"/>
</dbReference>
<feature type="region of interest" description="Disordered" evidence="11">
    <location>
        <begin position="518"/>
        <end position="594"/>
    </location>
</feature>
<dbReference type="Proteomes" id="UP000246702">
    <property type="component" value="Unassembled WGS sequence"/>
</dbReference>
<feature type="domain" description="Membrane insertase YidC/Oxa/ALB C-terminal" evidence="12">
    <location>
        <begin position="239"/>
        <end position="433"/>
    </location>
</feature>
<dbReference type="GO" id="GO:0032977">
    <property type="term" value="F:membrane insertase activity"/>
    <property type="evidence" value="ECO:0007669"/>
    <property type="project" value="InterPro"/>
</dbReference>
<keyword evidence="3 9" id="KW-0812">Transmembrane</keyword>
<dbReference type="EMBL" id="MSFK01000015">
    <property type="protein sequence ID" value="PWY86410.1"/>
    <property type="molecule type" value="Genomic_DNA"/>
</dbReference>
<evidence type="ECO:0000256" key="7">
    <source>
        <dbReference type="ARBA" id="ARBA00023128"/>
    </source>
</evidence>
<gene>
    <name evidence="13" type="ORF">BO94DRAFT_585993</name>
</gene>
<keyword evidence="4" id="KW-0999">Mitochondrion inner membrane</keyword>
<evidence type="ECO:0000259" key="12">
    <source>
        <dbReference type="Pfam" id="PF02096"/>
    </source>
</evidence>
<evidence type="ECO:0000256" key="2">
    <source>
        <dbReference type="ARBA" id="ARBA00009877"/>
    </source>
</evidence>
<dbReference type="GO" id="GO:0005743">
    <property type="term" value="C:mitochondrial inner membrane"/>
    <property type="evidence" value="ECO:0007669"/>
    <property type="project" value="UniProtKB-SubCell"/>
</dbReference>
<evidence type="ECO:0000256" key="6">
    <source>
        <dbReference type="ARBA" id="ARBA00022989"/>
    </source>
</evidence>
<dbReference type="OrthoDB" id="2148490at2759"/>